<dbReference type="Gene3D" id="3.30.450.20">
    <property type="entry name" value="PAS domain"/>
    <property type="match status" value="2"/>
</dbReference>
<feature type="domain" description="PAC" evidence="5">
    <location>
        <begin position="601"/>
        <end position="654"/>
    </location>
</feature>
<feature type="domain" description="EAL" evidence="6">
    <location>
        <begin position="952"/>
        <end position="1206"/>
    </location>
</feature>
<sequence length="1226" mass="135098">MRRIIAMLLLVTAQVTVAAAQDAPGTHIRLGISMERSSSAFREQIAAMRGFFQASGIDWISLHPLPPDELMQAIRNRQLDAALLNPYQTAQAQQIDQRTRPLVAFQAKVPGGRVGGVGGVILARADATDIRELADLRGRRVGITSRDSFGGYAAPLYELHLLDPQLPGSLQITETGSHRNAIASLLAGEVDVAFIETVILEQLIAEEAFGADALRVINAQNLSAYPVATSTQLYPGWALVGLPSLTGSQTDALLQILLDVRRREISGLYGDFSLAPNYAPVHRILTELGLPPYHRTSGISWLDIWRNEPLTMLLWVSITIAAFLFAGFLMVYTRRIRALFQQEKLNARRERALRDMPTDIDPVDIRAFVRTQLSVIRQLTGSHFAGIYTIDRESQQIEAYALDAETLDGSASASLQSEPLLAGGGWAESSDCAQSLILNDYHRTAHRQVLPGADRAMERLLLSPVEPGSGDIIMGVGNKRTTYSAQDLKTVELLSAQLWRTVRRSEAEALLEAKDREARASAELLQGVFDSFAGGIIVYGGAGGIQLMNPMASEFFGVSARDVIGRELRDFGWTFCDKDGAQVSRDSDPVSQVLGQRRAVSNLTLGVSREGTRATAWVLMNIRPLLDSAGSISRIVVSFADVSSMKNAENELQLAAEVFETAAEGIIIADAEWRIINVNRAFSEITGYTPDEVKGKTPAILRSSAHDQDFYERMLDELRTAGKWRGERTSRRKDGAHFHEMLSVNTVTDGRGEVARYIAVFSDISLLKHQQAELEHQAYYDALTGVPNRALGVESLKLAMQQCQRRGRLVAVAYIDLDNFKEVNDTHGHDVGDKLLKMLAARMHVALREGDTLARIGGDEFVAILSDLQRETDCLPIVERLLALSTEPVTIDGQVLSPTASIGISHYPLGENELDAEQLLRQADHAMYQAKTEGRNCFRLFDQASNQLLEDKHQLVNEVRRGIAANEFRLHYQPKVDLNTGRIHGAEALIRWQHPDRGFLPPNRFLIPLENHSVLIELGDWVIDQALRDLSLLAESGTDLSVSVNISPPQLLVEGFAESIRRRLLAHPMLEGRQLELEILETSALENTRDVAEVISACAEFGVHFALDDFGSGYSSLVYLQALPIDTLKIDQTFVRNMTSESADIAILRAIVSLARALDIKIVAEGAETEEHCRLLRALGCEVAQGYAFARPMPLEELINWLKDWQPSRAFPADTASGRDAAMGSG</sequence>
<dbReference type="InterPro" id="IPR013656">
    <property type="entry name" value="PAS_4"/>
</dbReference>
<keyword evidence="2" id="KW-0472">Membrane</keyword>
<dbReference type="PROSITE" id="PS50112">
    <property type="entry name" value="PAS"/>
    <property type="match status" value="2"/>
</dbReference>
<dbReference type="InterPro" id="IPR001633">
    <property type="entry name" value="EAL_dom"/>
</dbReference>
<accession>A0A4R2L2B7</accession>
<dbReference type="EMBL" id="SLWX01000016">
    <property type="protein sequence ID" value="TCO73205.1"/>
    <property type="molecule type" value="Genomic_DNA"/>
</dbReference>
<dbReference type="Pfam" id="PF08448">
    <property type="entry name" value="PAS_4"/>
    <property type="match status" value="1"/>
</dbReference>
<dbReference type="RefSeq" id="WP_240624428.1">
    <property type="nucleotide sequence ID" value="NZ_QQSW01000020.1"/>
</dbReference>
<gene>
    <name evidence="8" type="ORF">EV688_11641</name>
</gene>
<dbReference type="SMART" id="SM00052">
    <property type="entry name" value="EAL"/>
    <property type="match status" value="1"/>
</dbReference>
<feature type="transmembrane region" description="Helical" evidence="2">
    <location>
        <begin position="312"/>
        <end position="332"/>
    </location>
</feature>
<keyword evidence="3" id="KW-0732">Signal</keyword>
<evidence type="ECO:0000256" key="2">
    <source>
        <dbReference type="SAM" id="Phobius"/>
    </source>
</evidence>
<keyword evidence="2" id="KW-0812">Transmembrane</keyword>
<feature type="signal peptide" evidence="3">
    <location>
        <begin position="1"/>
        <end position="18"/>
    </location>
</feature>
<dbReference type="Proteomes" id="UP000294980">
    <property type="component" value="Unassembled WGS sequence"/>
</dbReference>
<dbReference type="NCBIfam" id="TIGR00229">
    <property type="entry name" value="sensory_box"/>
    <property type="match status" value="2"/>
</dbReference>
<dbReference type="SUPFAM" id="SSF55073">
    <property type="entry name" value="Nucleotide cyclase"/>
    <property type="match status" value="1"/>
</dbReference>
<dbReference type="SUPFAM" id="SSF53850">
    <property type="entry name" value="Periplasmic binding protein-like II"/>
    <property type="match status" value="1"/>
</dbReference>
<feature type="domain" description="GGDEF" evidence="7">
    <location>
        <begin position="808"/>
        <end position="943"/>
    </location>
</feature>
<dbReference type="InterPro" id="IPR000014">
    <property type="entry name" value="PAS"/>
</dbReference>
<dbReference type="GO" id="GO:0003824">
    <property type="term" value="F:catalytic activity"/>
    <property type="evidence" value="ECO:0007669"/>
    <property type="project" value="UniProtKB-ARBA"/>
</dbReference>
<dbReference type="InterPro" id="IPR043128">
    <property type="entry name" value="Rev_trsase/Diguanyl_cyclase"/>
</dbReference>
<name>A0A4R2L2B7_9GAMM</name>
<dbReference type="CDD" id="cd00130">
    <property type="entry name" value="PAS"/>
    <property type="match status" value="2"/>
</dbReference>
<comment type="caution">
    <text evidence="8">The sequence shown here is derived from an EMBL/GenBank/DDBJ whole genome shotgun (WGS) entry which is preliminary data.</text>
</comment>
<evidence type="ECO:0000259" key="5">
    <source>
        <dbReference type="PROSITE" id="PS50113"/>
    </source>
</evidence>
<dbReference type="Gene3D" id="3.40.190.10">
    <property type="entry name" value="Periplasmic binding protein-like II"/>
    <property type="match status" value="1"/>
</dbReference>
<feature type="domain" description="PAS" evidence="4">
    <location>
        <begin position="521"/>
        <end position="568"/>
    </location>
</feature>
<dbReference type="PROSITE" id="PS50113">
    <property type="entry name" value="PAC"/>
    <property type="match status" value="2"/>
</dbReference>
<dbReference type="InterPro" id="IPR035965">
    <property type="entry name" value="PAS-like_dom_sf"/>
</dbReference>
<dbReference type="CDD" id="cd01948">
    <property type="entry name" value="EAL"/>
    <property type="match status" value="1"/>
</dbReference>
<dbReference type="Gene3D" id="3.20.20.450">
    <property type="entry name" value="EAL domain"/>
    <property type="match status" value="1"/>
</dbReference>
<dbReference type="SUPFAM" id="SSF141868">
    <property type="entry name" value="EAL domain-like"/>
    <property type="match status" value="1"/>
</dbReference>
<dbReference type="InterPro" id="IPR029787">
    <property type="entry name" value="Nucleotide_cyclase"/>
</dbReference>
<dbReference type="SMART" id="SM00267">
    <property type="entry name" value="GGDEF"/>
    <property type="match status" value="1"/>
</dbReference>
<organism evidence="8 9">
    <name type="scientific">Chromatocurvus halotolerans</name>
    <dbReference type="NCBI Taxonomy" id="1132028"/>
    <lineage>
        <taxon>Bacteria</taxon>
        <taxon>Pseudomonadati</taxon>
        <taxon>Pseudomonadota</taxon>
        <taxon>Gammaproteobacteria</taxon>
        <taxon>Cellvibrionales</taxon>
        <taxon>Halieaceae</taxon>
        <taxon>Chromatocurvus</taxon>
    </lineage>
</organism>
<evidence type="ECO:0000259" key="4">
    <source>
        <dbReference type="PROSITE" id="PS50112"/>
    </source>
</evidence>
<protein>
    <submittedName>
        <fullName evidence="8">PAS domain S-box-containing protein/diguanylate cyclase (GGDEF)-like protein</fullName>
    </submittedName>
</protein>
<reference evidence="8 9" key="1">
    <citation type="submission" date="2019-03" db="EMBL/GenBank/DDBJ databases">
        <title>Genomic Encyclopedia of Type Strains, Phase IV (KMG-IV): sequencing the most valuable type-strain genomes for metagenomic binning, comparative biology and taxonomic classification.</title>
        <authorList>
            <person name="Goeker M."/>
        </authorList>
    </citation>
    <scope>NUCLEOTIDE SEQUENCE [LARGE SCALE GENOMIC DNA]</scope>
    <source>
        <strain evidence="8 9">DSM 23344</strain>
    </source>
</reference>
<feature type="chain" id="PRO_5020405248" evidence="3">
    <location>
        <begin position="19"/>
        <end position="1226"/>
    </location>
</feature>
<dbReference type="GO" id="GO:0006355">
    <property type="term" value="P:regulation of DNA-templated transcription"/>
    <property type="evidence" value="ECO:0007669"/>
    <property type="project" value="InterPro"/>
</dbReference>
<dbReference type="InterPro" id="IPR000160">
    <property type="entry name" value="GGDEF_dom"/>
</dbReference>
<dbReference type="FunFam" id="3.30.70.270:FF:000001">
    <property type="entry name" value="Diguanylate cyclase domain protein"/>
    <property type="match status" value="1"/>
</dbReference>
<keyword evidence="2" id="KW-1133">Transmembrane helix</keyword>
<proteinExistence type="predicted"/>
<feature type="domain" description="PAS" evidence="4">
    <location>
        <begin position="651"/>
        <end position="709"/>
    </location>
</feature>
<evidence type="ECO:0000313" key="9">
    <source>
        <dbReference type="Proteomes" id="UP000294980"/>
    </source>
</evidence>
<dbReference type="NCBIfam" id="TIGR00254">
    <property type="entry name" value="GGDEF"/>
    <property type="match status" value="1"/>
</dbReference>
<dbReference type="Pfam" id="PF00989">
    <property type="entry name" value="PAS"/>
    <property type="match status" value="1"/>
</dbReference>
<dbReference type="Gene3D" id="3.30.70.270">
    <property type="match status" value="1"/>
</dbReference>
<dbReference type="InterPro" id="IPR035919">
    <property type="entry name" value="EAL_sf"/>
</dbReference>
<dbReference type="CDD" id="cd01949">
    <property type="entry name" value="GGDEF"/>
    <property type="match status" value="1"/>
</dbReference>
<dbReference type="AlphaFoldDB" id="A0A4R2L2B7"/>
<dbReference type="Pfam" id="PF12974">
    <property type="entry name" value="Phosphonate-bd"/>
    <property type="match status" value="1"/>
</dbReference>
<dbReference type="SUPFAM" id="SSF55785">
    <property type="entry name" value="PYP-like sensor domain (PAS domain)"/>
    <property type="match status" value="2"/>
</dbReference>
<dbReference type="InterPro" id="IPR000700">
    <property type="entry name" value="PAS-assoc_C"/>
</dbReference>
<feature type="domain" description="PAC" evidence="5">
    <location>
        <begin position="724"/>
        <end position="776"/>
    </location>
</feature>
<dbReference type="SMART" id="SM00091">
    <property type="entry name" value="PAS"/>
    <property type="match status" value="2"/>
</dbReference>
<evidence type="ECO:0000313" key="8">
    <source>
        <dbReference type="EMBL" id="TCO73205.1"/>
    </source>
</evidence>
<dbReference type="PROSITE" id="PS50883">
    <property type="entry name" value="EAL"/>
    <property type="match status" value="1"/>
</dbReference>
<dbReference type="PANTHER" id="PTHR44757">
    <property type="entry name" value="DIGUANYLATE CYCLASE DGCP"/>
    <property type="match status" value="1"/>
</dbReference>
<dbReference type="Pfam" id="PF00990">
    <property type="entry name" value="GGDEF"/>
    <property type="match status" value="1"/>
</dbReference>
<dbReference type="Pfam" id="PF00563">
    <property type="entry name" value="EAL"/>
    <property type="match status" value="1"/>
</dbReference>
<dbReference type="InterPro" id="IPR052155">
    <property type="entry name" value="Biofilm_reg_signaling"/>
</dbReference>
<evidence type="ECO:0000256" key="1">
    <source>
        <dbReference type="ARBA" id="ARBA00001946"/>
    </source>
</evidence>
<evidence type="ECO:0000256" key="3">
    <source>
        <dbReference type="SAM" id="SignalP"/>
    </source>
</evidence>
<dbReference type="Pfam" id="PF13185">
    <property type="entry name" value="GAF_2"/>
    <property type="match status" value="1"/>
</dbReference>
<dbReference type="PROSITE" id="PS50887">
    <property type="entry name" value="GGDEF"/>
    <property type="match status" value="1"/>
</dbReference>
<comment type="cofactor">
    <cofactor evidence="1">
        <name>Mg(2+)</name>
        <dbReference type="ChEBI" id="CHEBI:18420"/>
    </cofactor>
</comment>
<dbReference type="InterPro" id="IPR013767">
    <property type="entry name" value="PAS_fold"/>
</dbReference>
<dbReference type="InterPro" id="IPR003018">
    <property type="entry name" value="GAF"/>
</dbReference>
<evidence type="ECO:0000259" key="6">
    <source>
        <dbReference type="PROSITE" id="PS50883"/>
    </source>
</evidence>
<evidence type="ECO:0000259" key="7">
    <source>
        <dbReference type="PROSITE" id="PS50887"/>
    </source>
</evidence>
<keyword evidence="9" id="KW-1185">Reference proteome</keyword>
<dbReference type="PANTHER" id="PTHR44757:SF2">
    <property type="entry name" value="BIOFILM ARCHITECTURE MAINTENANCE PROTEIN MBAA"/>
    <property type="match status" value="1"/>
</dbReference>